<proteinExistence type="inferred from homology"/>
<dbReference type="BioCyc" id="PGIN242619:G1G02-1324-MONOMER"/>
<dbReference type="SUPFAM" id="SSF56601">
    <property type="entry name" value="beta-lactamase/transpeptidase-like"/>
    <property type="match status" value="1"/>
</dbReference>
<keyword evidence="3" id="KW-0121">Carboxypeptidase</keyword>
<dbReference type="eggNOG" id="COG2027">
    <property type="taxonomic scope" value="Bacteria"/>
</dbReference>
<evidence type="ECO:0000256" key="1">
    <source>
        <dbReference type="ARBA" id="ARBA00006096"/>
    </source>
</evidence>
<dbReference type="PRINTS" id="PR00922">
    <property type="entry name" value="DADACBPTASE3"/>
</dbReference>
<dbReference type="Proteomes" id="UP000000588">
    <property type="component" value="Chromosome"/>
</dbReference>
<dbReference type="PANTHER" id="PTHR30023">
    <property type="entry name" value="D-ALANYL-D-ALANINE CARBOXYPEPTIDASE"/>
    <property type="match status" value="1"/>
</dbReference>
<dbReference type="AlphaFoldDB" id="Q7MUR9"/>
<evidence type="ECO:0000256" key="2">
    <source>
        <dbReference type="ARBA" id="ARBA00022801"/>
    </source>
</evidence>
<dbReference type="EMBL" id="AE015924">
    <property type="protein sequence ID" value="AAQ66476.1"/>
    <property type="molecule type" value="Genomic_DNA"/>
</dbReference>
<gene>
    <name evidence="3" type="primary">dacB</name>
    <name evidence="3" type="ordered locus">PG_1422</name>
</gene>
<dbReference type="PANTHER" id="PTHR30023:SF0">
    <property type="entry name" value="PENICILLIN-SENSITIVE CARBOXYPEPTIDASE A"/>
    <property type="match status" value="1"/>
</dbReference>
<dbReference type="GO" id="GO:0006508">
    <property type="term" value="P:proteolysis"/>
    <property type="evidence" value="ECO:0007669"/>
    <property type="project" value="InterPro"/>
</dbReference>
<dbReference type="Gene3D" id="3.50.80.20">
    <property type="entry name" value="D-Ala-D-Ala carboxypeptidase C, peptidase S13"/>
    <property type="match status" value="1"/>
</dbReference>
<evidence type="ECO:0000313" key="3">
    <source>
        <dbReference type="EMBL" id="AAQ66476.1"/>
    </source>
</evidence>
<dbReference type="GO" id="GO:0000270">
    <property type="term" value="P:peptidoglycan metabolic process"/>
    <property type="evidence" value="ECO:0007669"/>
    <property type="project" value="TreeGrafter"/>
</dbReference>
<protein>
    <submittedName>
        <fullName evidence="3">D-alanyl-D-alanine carboxypeptidase</fullName>
    </submittedName>
</protein>
<organism evidence="3 4">
    <name type="scientific">Porphyromonas gingivalis (strain ATCC BAA-308 / W83)</name>
    <dbReference type="NCBI Taxonomy" id="242619"/>
    <lineage>
        <taxon>Bacteria</taxon>
        <taxon>Pseudomonadati</taxon>
        <taxon>Bacteroidota</taxon>
        <taxon>Bacteroidia</taxon>
        <taxon>Bacteroidales</taxon>
        <taxon>Porphyromonadaceae</taxon>
        <taxon>Porphyromonas</taxon>
    </lineage>
</organism>
<keyword evidence="2" id="KW-0378">Hydrolase</keyword>
<keyword evidence="4" id="KW-1185">Reference proteome</keyword>
<dbReference type="Pfam" id="PF02113">
    <property type="entry name" value="Peptidase_S13"/>
    <property type="match status" value="1"/>
</dbReference>
<dbReference type="EnsemblBacteria" id="AAQ66476">
    <property type="protein sequence ID" value="AAQ66476"/>
    <property type="gene ID" value="PG_1422"/>
</dbReference>
<dbReference type="Gene3D" id="3.40.710.10">
    <property type="entry name" value="DD-peptidase/beta-lactamase superfamily"/>
    <property type="match status" value="1"/>
</dbReference>
<sequence>MLKTFQMKSEMKSQRRTLTTDWGLRQYLLFLLFAILGQSLSAQDRGAIDIIKKAERQTKSRIGVEIRRCRDDSLFVSNRRDEQFCPASLVKLVTSASILRLRGTEIPFYTGVGMDGKIRKGILDGNLIIKGGGDPSLASNYLPTDSGRFAYALVDAVKQWGIKEITGDIIVDASAFDIEGVNDSWLDEDKGNYFGAGVYGFNINDNRIDVILATGKAGSEAHILRIEPPHPEVRWENRIEVIHRGKDTAGCYGEGLDLKRTLTGVLPTNIVSYRLKTDLPDPALYGAAWAKGLLSAAGTLCQGKCRASYQAVPITQELLIYESLPLDSLVRVMNFRSLNHFAEAFVKQLAPLASKNHRGNTTERGLSVIRNYWTSQTGLQHTDISLSDGSGLSRKNRFSPNALSQILIDMISRGDLVTTSFLNSLPLAGREGTVKNFMKDEAIEAYLKSGSMKGVLGYAGYVRFQGEWYSVVLMGNDFSSSAPVRRAFSDFLLSFFSSAISTKQVLLKEK</sequence>
<dbReference type="NCBIfam" id="TIGR00666">
    <property type="entry name" value="PBP4"/>
    <property type="match status" value="1"/>
</dbReference>
<dbReference type="InterPro" id="IPR012338">
    <property type="entry name" value="Beta-lactam/transpept-like"/>
</dbReference>
<dbReference type="GO" id="GO:0004185">
    <property type="term" value="F:serine-type carboxypeptidase activity"/>
    <property type="evidence" value="ECO:0007669"/>
    <property type="project" value="InterPro"/>
</dbReference>
<name>Q7MUR9_PORGI</name>
<dbReference type="PATRIC" id="fig|242619.8.peg.1323"/>
<dbReference type="SMR" id="Q7MUR9"/>
<keyword evidence="3" id="KW-0645">Protease</keyword>
<reference evidence="3 4" key="1">
    <citation type="journal article" date="2003" name="J. Bacteriol.">
        <title>Complete genome sequence of the oral pathogenic bacterium Porphyromonas gingivalis strain W83.</title>
        <authorList>
            <person name="Nelson K."/>
            <person name="Fleishmann R."/>
            <person name="DeBoy R."/>
            <person name="Paulsen I."/>
            <person name="Fouts D."/>
            <person name="Eisen J."/>
            <person name="Daugherty S."/>
            <person name="Dodson R."/>
            <person name="Durkin A."/>
            <person name="Gwinn M."/>
            <person name="Haft D."/>
            <person name="Kolonay J."/>
            <person name="Nelson W."/>
            <person name="White O."/>
            <person name="Mason T."/>
            <person name="Tallon L."/>
            <person name="Gray J."/>
            <person name="Granger D."/>
            <person name="Tettelin H."/>
            <person name="Dong H."/>
            <person name="Galvin J."/>
            <person name="Duncan M."/>
            <person name="Dewhirst F."/>
            <person name="Fraser C."/>
        </authorList>
    </citation>
    <scope>NUCLEOTIDE SEQUENCE [LARGE SCALE GENOMIC DNA]</scope>
    <source>
        <strain evidence="4">ATCC BAA-308 / W83</strain>
    </source>
</reference>
<dbReference type="STRING" id="242619.PG_1422"/>
<dbReference type="InterPro" id="IPR000667">
    <property type="entry name" value="Peptidase_S13"/>
</dbReference>
<evidence type="ECO:0000313" key="4">
    <source>
        <dbReference type="Proteomes" id="UP000000588"/>
    </source>
</evidence>
<dbReference type="KEGG" id="pgi:PG_1422"/>
<comment type="similarity">
    <text evidence="1">Belongs to the peptidase S13 family.</text>
</comment>
<accession>Q7MUR9</accession>
<dbReference type="HOGENOM" id="CLU_017692_1_2_10"/>